<dbReference type="EMBL" id="LNCD01000091">
    <property type="protein sequence ID" value="KWV49396.1"/>
    <property type="molecule type" value="Genomic_DNA"/>
</dbReference>
<keyword evidence="2" id="KW-1185">Reference proteome</keyword>
<protein>
    <recommendedName>
        <fullName evidence="3">Glutamine amidotransferase</fullName>
    </recommendedName>
</protein>
<dbReference type="AlphaFoldDB" id="A0A109JIF2"/>
<proteinExistence type="predicted"/>
<name>A0A109JIF2_9HYPH</name>
<comment type="caution">
    <text evidence="1">The sequence shown here is derived from an EMBL/GenBank/DDBJ whole genome shotgun (WGS) entry which is preliminary data.</text>
</comment>
<evidence type="ECO:0000313" key="2">
    <source>
        <dbReference type="Proteomes" id="UP000068164"/>
    </source>
</evidence>
<gene>
    <name evidence="1" type="ORF">AS026_10735</name>
</gene>
<evidence type="ECO:0000313" key="1">
    <source>
        <dbReference type="EMBL" id="KWV49396.1"/>
    </source>
</evidence>
<accession>A0A109JIF2</accession>
<dbReference type="Proteomes" id="UP000068164">
    <property type="component" value="Unassembled WGS sequence"/>
</dbReference>
<dbReference type="RefSeq" id="WP_062371781.1">
    <property type="nucleotide sequence ID" value="NZ_JBBNAS010000047.1"/>
</dbReference>
<organism evidence="1 2">
    <name type="scientific">Rhizobium altiplani</name>
    <dbReference type="NCBI Taxonomy" id="1864509"/>
    <lineage>
        <taxon>Bacteria</taxon>
        <taxon>Pseudomonadati</taxon>
        <taxon>Pseudomonadota</taxon>
        <taxon>Alphaproteobacteria</taxon>
        <taxon>Hyphomicrobiales</taxon>
        <taxon>Rhizobiaceae</taxon>
        <taxon>Rhizobium/Agrobacterium group</taxon>
        <taxon>Rhizobium</taxon>
    </lineage>
</organism>
<dbReference type="OrthoDB" id="8019848at2"/>
<sequence>MDYFTIEIGGQAIASFRSENADDAENFFEAEDFREDLTVLQSQGKPVWDGVTELKLRKATAEEASEVEHAYEFDDDPERTIDDEFVVFLIPISDIADDEDDEDEDA</sequence>
<evidence type="ECO:0008006" key="3">
    <source>
        <dbReference type="Google" id="ProtNLM"/>
    </source>
</evidence>
<reference evidence="1 2" key="1">
    <citation type="submission" date="2015-11" db="EMBL/GenBank/DDBJ databases">
        <title>Draft Genome Sequence of the Strain BR 10423 (Rhizobium sp.) isolated from nodules of Mimosa pudica.</title>
        <authorList>
            <person name="Barauna A.C."/>
            <person name="Zilli J.E."/>
            <person name="Simoes-Araujo J.L."/>
            <person name="Reis V.M."/>
            <person name="James E.K."/>
            <person name="Reis F.B.Jr."/>
            <person name="Rouws L.F."/>
            <person name="Passos S.R."/>
            <person name="Gois S.R."/>
        </authorList>
    </citation>
    <scope>NUCLEOTIDE SEQUENCE [LARGE SCALE GENOMIC DNA]</scope>
    <source>
        <strain evidence="1 2">BR10423</strain>
    </source>
</reference>